<organism evidence="2 3">
    <name type="scientific">Vibrio variabilis</name>
    <dbReference type="NCBI Taxonomy" id="990271"/>
    <lineage>
        <taxon>Bacteria</taxon>
        <taxon>Pseudomonadati</taxon>
        <taxon>Pseudomonadota</taxon>
        <taxon>Gammaproteobacteria</taxon>
        <taxon>Vibrionales</taxon>
        <taxon>Vibrionaceae</taxon>
        <taxon>Vibrio</taxon>
    </lineage>
</organism>
<keyword evidence="3" id="KW-1185">Reference proteome</keyword>
<dbReference type="InterPro" id="IPR027417">
    <property type="entry name" value="P-loop_NTPase"/>
</dbReference>
<evidence type="ECO:0000259" key="1">
    <source>
        <dbReference type="PROSITE" id="PS51199"/>
    </source>
</evidence>
<protein>
    <submittedName>
        <fullName evidence="2">Replicative DNA helicase</fullName>
    </submittedName>
</protein>
<reference evidence="3" key="2">
    <citation type="submission" date="2014-09" db="EMBL/GenBank/DDBJ databases">
        <authorList>
            <consortium name="NBRP consortium"/>
            <person name="Sawabe T."/>
            <person name="Meirelles P."/>
            <person name="Nakanishi M."/>
            <person name="Sayaka M."/>
            <person name="Hattori M."/>
            <person name="Ohkuma M."/>
        </authorList>
    </citation>
    <scope>NUCLEOTIDE SEQUENCE [LARGE SCALE GENOMIC DNA]</scope>
    <source>
        <strain evidence="3">JCM 19239</strain>
    </source>
</reference>
<dbReference type="PROSITE" id="PS51199">
    <property type="entry name" value="SF4_HELICASE"/>
    <property type="match status" value="1"/>
</dbReference>
<dbReference type="PANTHER" id="PTHR30153">
    <property type="entry name" value="REPLICATIVE DNA HELICASE DNAB"/>
    <property type="match status" value="1"/>
</dbReference>
<dbReference type="EMBL" id="BBMS01000003">
    <property type="protein sequence ID" value="GAL24384.1"/>
    <property type="molecule type" value="Genomic_DNA"/>
</dbReference>
<keyword evidence="2" id="KW-0378">Hydrolase</keyword>
<dbReference type="Pfam" id="PF03796">
    <property type="entry name" value="DnaB_C"/>
    <property type="match status" value="1"/>
</dbReference>
<feature type="domain" description="SF4 helicase" evidence="1">
    <location>
        <begin position="1"/>
        <end position="62"/>
    </location>
</feature>
<accession>A0ABQ0J6H8</accession>
<evidence type="ECO:0000313" key="2">
    <source>
        <dbReference type="EMBL" id="GAL24384.1"/>
    </source>
</evidence>
<evidence type="ECO:0000313" key="3">
    <source>
        <dbReference type="Proteomes" id="UP000029223"/>
    </source>
</evidence>
<sequence length="62" mass="6698">MTTGFNDLNKKTAGLQGSDLIIVAARPSMGKTTFAMNLCENAAMSSDKLYLSSHSRCLQNRS</sequence>
<dbReference type="PANTHER" id="PTHR30153:SF2">
    <property type="entry name" value="REPLICATIVE DNA HELICASE"/>
    <property type="match status" value="1"/>
</dbReference>
<gene>
    <name evidence="2" type="ORF">JCM19239_4087</name>
</gene>
<reference evidence="3" key="1">
    <citation type="submission" date="2014-09" db="EMBL/GenBank/DDBJ databases">
        <title>Vibrio variabilis JCM 19239. (C206) whole genome shotgun sequence.</title>
        <authorList>
            <person name="Sawabe T."/>
            <person name="Meirelles P."/>
            <person name="Nakanishi M."/>
            <person name="Sayaka M."/>
            <person name="Hattori M."/>
            <person name="Ohkuma M."/>
        </authorList>
    </citation>
    <scope>NUCLEOTIDE SEQUENCE [LARGE SCALE GENOMIC DNA]</scope>
    <source>
        <strain evidence="3">JCM 19239</strain>
    </source>
</reference>
<dbReference type="Gene3D" id="3.40.50.300">
    <property type="entry name" value="P-loop containing nucleotide triphosphate hydrolases"/>
    <property type="match status" value="1"/>
</dbReference>
<dbReference type="InterPro" id="IPR007694">
    <property type="entry name" value="DNA_helicase_DnaB-like_C"/>
</dbReference>
<keyword evidence="2" id="KW-0547">Nucleotide-binding</keyword>
<dbReference type="SUPFAM" id="SSF52540">
    <property type="entry name" value="P-loop containing nucleoside triphosphate hydrolases"/>
    <property type="match status" value="1"/>
</dbReference>
<keyword evidence="2" id="KW-0067">ATP-binding</keyword>
<proteinExistence type="predicted"/>
<keyword evidence="2" id="KW-0347">Helicase</keyword>
<dbReference type="Proteomes" id="UP000029223">
    <property type="component" value="Unassembled WGS sequence"/>
</dbReference>
<dbReference type="GO" id="GO:0004386">
    <property type="term" value="F:helicase activity"/>
    <property type="evidence" value="ECO:0007669"/>
    <property type="project" value="UniProtKB-KW"/>
</dbReference>
<name>A0ABQ0J6H8_9VIBR</name>
<comment type="caution">
    <text evidence="2">The sequence shown here is derived from an EMBL/GenBank/DDBJ whole genome shotgun (WGS) entry which is preliminary data.</text>
</comment>